<dbReference type="PANTHER" id="PTHR23528:SF1">
    <property type="entry name" value="MAJOR FACILITATOR SUPERFAMILY (MFS) PROFILE DOMAIN-CONTAINING PROTEIN"/>
    <property type="match status" value="1"/>
</dbReference>
<evidence type="ECO:0000256" key="3">
    <source>
        <dbReference type="ARBA" id="ARBA00022989"/>
    </source>
</evidence>
<evidence type="ECO:0000313" key="7">
    <source>
        <dbReference type="EMBL" id="OPC80139.1"/>
    </source>
</evidence>
<keyword evidence="2 5" id="KW-0812">Transmembrane</keyword>
<feature type="transmembrane region" description="Helical" evidence="5">
    <location>
        <begin position="164"/>
        <end position="186"/>
    </location>
</feature>
<dbReference type="CDD" id="cd06174">
    <property type="entry name" value="MFS"/>
    <property type="match status" value="1"/>
</dbReference>
<dbReference type="PANTHER" id="PTHR23528">
    <property type="match status" value="1"/>
</dbReference>
<dbReference type="InterPro" id="IPR036259">
    <property type="entry name" value="MFS_trans_sf"/>
</dbReference>
<dbReference type="RefSeq" id="WP_078974403.1">
    <property type="nucleotide sequence ID" value="NZ_MWQN01000001.1"/>
</dbReference>
<evidence type="ECO:0000313" key="8">
    <source>
        <dbReference type="Proteomes" id="UP000190037"/>
    </source>
</evidence>
<feature type="transmembrane region" description="Helical" evidence="5">
    <location>
        <begin position="424"/>
        <end position="446"/>
    </location>
</feature>
<accession>A0A1T3NTI0</accession>
<name>A0A1T3NTI0_9ACTN</name>
<feature type="transmembrane region" description="Helical" evidence="5">
    <location>
        <begin position="105"/>
        <end position="124"/>
    </location>
</feature>
<dbReference type="SUPFAM" id="SSF103473">
    <property type="entry name" value="MFS general substrate transporter"/>
    <property type="match status" value="1"/>
</dbReference>
<reference evidence="7 8" key="1">
    <citation type="submission" date="2017-03" db="EMBL/GenBank/DDBJ databases">
        <title>Draft genome sequence of Streptomyces scabrisporus NF3, endophyte isolated from Amphipterygium adstringens.</title>
        <authorList>
            <person name="Vazquez M."/>
            <person name="Ceapa C.D."/>
            <person name="Rodriguez Luna D."/>
            <person name="Sanchez Esquivel S."/>
        </authorList>
    </citation>
    <scope>NUCLEOTIDE SEQUENCE [LARGE SCALE GENOMIC DNA]</scope>
    <source>
        <strain evidence="7 8">NF3</strain>
    </source>
</reference>
<dbReference type="Pfam" id="PF07690">
    <property type="entry name" value="MFS_1"/>
    <property type="match status" value="2"/>
</dbReference>
<proteinExistence type="predicted"/>
<dbReference type="Proteomes" id="UP000190037">
    <property type="component" value="Unassembled WGS sequence"/>
</dbReference>
<feature type="transmembrane region" description="Helical" evidence="5">
    <location>
        <begin position="32"/>
        <end position="55"/>
    </location>
</feature>
<feature type="transmembrane region" description="Helical" evidence="5">
    <location>
        <begin position="265"/>
        <end position="293"/>
    </location>
</feature>
<feature type="transmembrane region" description="Helical" evidence="5">
    <location>
        <begin position="305"/>
        <end position="324"/>
    </location>
</feature>
<feature type="transmembrane region" description="Helical" evidence="5">
    <location>
        <begin position="398"/>
        <end position="418"/>
    </location>
</feature>
<feature type="transmembrane region" description="Helical" evidence="5">
    <location>
        <begin position="361"/>
        <end position="386"/>
    </location>
</feature>
<sequence length="450" mass="47804">MSSTTTEEPGSSSPAPVSVADPENTGYKVAPLYATLPLANIALYMLWLGVGVYLLPIQVIHIKGVPDQEALKWPIFWGALFATIGNPLFGKLSDITRSRFGRRSPFILFCALVGAAALCFQANANSIAAVGLTWGLIQFIMNGYQAAVTAVMPDRVPASKYGRFSAMIGLGIPVGTIVASLLLAGVDLSMIGIDARIGGFDGRFADPSDGGAKGFYLIAAILVAAALIFVVVSPDRSTRDLPREPFAFVAFVKGFWVSPREHADFFIALLSRLGVMLGYMVVLQFNFFILLMYVKIPQAEVVSKLGTLTVINAVVTIVAAVVIGPIVDRVGRVKPFVIASGAGAALSLVIPMIWATEDGMIAFQIANGLFFGMYMAVDMALITQVLPRPQDVGKDMGLINIANAGPQIAAPFLAPFLVDDLDLGYKGLFAFAAAISLLGALLALLVKRVR</sequence>
<dbReference type="GO" id="GO:0022857">
    <property type="term" value="F:transmembrane transporter activity"/>
    <property type="evidence" value="ECO:0007669"/>
    <property type="project" value="InterPro"/>
</dbReference>
<dbReference type="OrthoDB" id="7584869at2"/>
<dbReference type="AlphaFoldDB" id="A0A1T3NTI0"/>
<evidence type="ECO:0000256" key="4">
    <source>
        <dbReference type="ARBA" id="ARBA00023136"/>
    </source>
</evidence>
<keyword evidence="4 5" id="KW-0472">Membrane</keyword>
<feature type="domain" description="Major facilitator superfamily (MFS) profile" evidence="6">
    <location>
        <begin position="264"/>
        <end position="450"/>
    </location>
</feature>
<organism evidence="7 8">
    <name type="scientific">Embleya scabrispora</name>
    <dbReference type="NCBI Taxonomy" id="159449"/>
    <lineage>
        <taxon>Bacteria</taxon>
        <taxon>Bacillati</taxon>
        <taxon>Actinomycetota</taxon>
        <taxon>Actinomycetes</taxon>
        <taxon>Kitasatosporales</taxon>
        <taxon>Streptomycetaceae</taxon>
        <taxon>Embleya</taxon>
    </lineage>
</organism>
<comment type="subcellular location">
    <subcellularLocation>
        <location evidence="1">Cell membrane</location>
        <topology evidence="1">Multi-pass membrane protein</topology>
    </subcellularLocation>
</comment>
<evidence type="ECO:0000259" key="6">
    <source>
        <dbReference type="PROSITE" id="PS50850"/>
    </source>
</evidence>
<dbReference type="InterPro" id="IPR011701">
    <property type="entry name" value="MFS"/>
</dbReference>
<dbReference type="Gene3D" id="1.20.1250.20">
    <property type="entry name" value="MFS general substrate transporter like domains"/>
    <property type="match status" value="2"/>
</dbReference>
<feature type="transmembrane region" description="Helical" evidence="5">
    <location>
        <begin position="214"/>
        <end position="233"/>
    </location>
</feature>
<feature type="transmembrane region" description="Helical" evidence="5">
    <location>
        <begin position="130"/>
        <end position="152"/>
    </location>
</feature>
<keyword evidence="8" id="KW-1185">Reference proteome</keyword>
<keyword evidence="3 5" id="KW-1133">Transmembrane helix</keyword>
<feature type="transmembrane region" description="Helical" evidence="5">
    <location>
        <begin position="336"/>
        <end position="355"/>
    </location>
</feature>
<protein>
    <recommendedName>
        <fullName evidence="6">Major facilitator superfamily (MFS) profile domain-containing protein</fullName>
    </recommendedName>
</protein>
<gene>
    <name evidence="7" type="ORF">B4N89_03505</name>
</gene>
<comment type="caution">
    <text evidence="7">The sequence shown here is derived from an EMBL/GenBank/DDBJ whole genome shotgun (WGS) entry which is preliminary data.</text>
</comment>
<evidence type="ECO:0000256" key="2">
    <source>
        <dbReference type="ARBA" id="ARBA00022692"/>
    </source>
</evidence>
<dbReference type="InterPro" id="IPR020846">
    <property type="entry name" value="MFS_dom"/>
</dbReference>
<evidence type="ECO:0000256" key="5">
    <source>
        <dbReference type="SAM" id="Phobius"/>
    </source>
</evidence>
<dbReference type="EMBL" id="MWQN01000001">
    <property type="protein sequence ID" value="OPC80139.1"/>
    <property type="molecule type" value="Genomic_DNA"/>
</dbReference>
<dbReference type="GO" id="GO:0005886">
    <property type="term" value="C:plasma membrane"/>
    <property type="evidence" value="ECO:0007669"/>
    <property type="project" value="UniProtKB-SubCell"/>
</dbReference>
<evidence type="ECO:0000256" key="1">
    <source>
        <dbReference type="ARBA" id="ARBA00004651"/>
    </source>
</evidence>
<dbReference type="PROSITE" id="PS50850">
    <property type="entry name" value="MFS"/>
    <property type="match status" value="1"/>
</dbReference>
<feature type="transmembrane region" description="Helical" evidence="5">
    <location>
        <begin position="75"/>
        <end position="93"/>
    </location>
</feature>